<accession>A0A4Y8WIE8</accession>
<dbReference type="RefSeq" id="WP_134834618.1">
    <property type="nucleotide sequence ID" value="NZ_SATR01000005.1"/>
</dbReference>
<proteinExistence type="predicted"/>
<dbReference type="InterPro" id="IPR003594">
    <property type="entry name" value="HATPase_dom"/>
</dbReference>
<dbReference type="OrthoDB" id="5769716at2"/>
<dbReference type="InterPro" id="IPR036890">
    <property type="entry name" value="HATPase_C_sf"/>
</dbReference>
<dbReference type="SUPFAM" id="SSF55874">
    <property type="entry name" value="ATPase domain of HSP90 chaperone/DNA topoisomerase II/histidine kinase"/>
    <property type="match status" value="1"/>
</dbReference>
<comment type="caution">
    <text evidence="2">The sequence shown here is derived from an EMBL/GenBank/DDBJ whole genome shotgun (WGS) entry which is preliminary data.</text>
</comment>
<evidence type="ECO:0000313" key="3">
    <source>
        <dbReference type="Proteomes" id="UP000297753"/>
    </source>
</evidence>
<reference evidence="2 3" key="1">
    <citation type="submission" date="2019-01" db="EMBL/GenBank/DDBJ databases">
        <title>Vibrio BEI176 sp. nov, a marine bacterium isolated from China: eastern marignal seas.</title>
        <authorList>
            <person name="Li B."/>
        </authorList>
    </citation>
    <scope>NUCLEOTIDE SEQUENCE [LARGE SCALE GENOMIC DNA]</scope>
    <source>
        <strain evidence="2 3">BEI176</strain>
    </source>
</reference>
<dbReference type="AlphaFoldDB" id="A0A4Y8WIE8"/>
<dbReference type="Proteomes" id="UP000297753">
    <property type="component" value="Unassembled WGS sequence"/>
</dbReference>
<sequence length="142" mass="15469">MTGSDYREETIESYRVASEPEAMGTVIAVYSLAQNQGLPATEVSEISTSVSELAMNIVKYAQHGVITVSCITDLTRSRKGIKVVARDNGPGIEEIARALEEHYSTGFSLGLGLPGVRRMVDEFYIESLLGSGTRVTIIKWKP</sequence>
<feature type="domain" description="Histidine kinase/HSP90-like ATPase" evidence="1">
    <location>
        <begin position="41"/>
        <end position="142"/>
    </location>
</feature>
<keyword evidence="3" id="KW-1185">Reference proteome</keyword>
<evidence type="ECO:0000313" key="2">
    <source>
        <dbReference type="EMBL" id="TFH92697.1"/>
    </source>
</evidence>
<protein>
    <submittedName>
        <fullName evidence="2">Anti-sigma factor</fullName>
    </submittedName>
</protein>
<organism evidence="2 3">
    <name type="scientific">Vibrio ouci</name>
    <dbReference type="NCBI Taxonomy" id="2499078"/>
    <lineage>
        <taxon>Bacteria</taxon>
        <taxon>Pseudomonadati</taxon>
        <taxon>Pseudomonadota</taxon>
        <taxon>Gammaproteobacteria</taxon>
        <taxon>Vibrionales</taxon>
        <taxon>Vibrionaceae</taxon>
        <taxon>Vibrio</taxon>
    </lineage>
</organism>
<evidence type="ECO:0000259" key="1">
    <source>
        <dbReference type="SMART" id="SM00387"/>
    </source>
</evidence>
<dbReference type="EMBL" id="SATR01000005">
    <property type="protein sequence ID" value="TFH92697.1"/>
    <property type="molecule type" value="Genomic_DNA"/>
</dbReference>
<gene>
    <name evidence="2" type="ORF">ELS82_05760</name>
</gene>
<name>A0A4Y8WIE8_9VIBR</name>
<dbReference type="Pfam" id="PF13581">
    <property type="entry name" value="HATPase_c_2"/>
    <property type="match status" value="1"/>
</dbReference>
<dbReference type="SMART" id="SM00387">
    <property type="entry name" value="HATPase_c"/>
    <property type="match status" value="1"/>
</dbReference>
<dbReference type="Gene3D" id="3.30.565.10">
    <property type="entry name" value="Histidine kinase-like ATPase, C-terminal domain"/>
    <property type="match status" value="1"/>
</dbReference>